<comment type="caution">
    <text evidence="3">The sequence shown here is derived from an EMBL/GenBank/DDBJ whole genome shotgun (WGS) entry which is preliminary data.</text>
</comment>
<feature type="compositionally biased region" description="Basic and acidic residues" evidence="1">
    <location>
        <begin position="20"/>
        <end position="52"/>
    </location>
</feature>
<feature type="compositionally biased region" description="Basic and acidic residues" evidence="1">
    <location>
        <begin position="58"/>
        <end position="69"/>
    </location>
</feature>
<sequence length="135" mass="15416">MVIATAALLLASAGAFADPPGDRGHGHGHGHDKGWVDNGPDRGDRDGYDEVRGNNPKDQGRHDNGRHRGWEKHAFRRGERLPERYYTSREYYVTDYRRYHLREPERGYRWVRDDDGQLILIAVATGIITDIVLGH</sequence>
<accession>A0ABW0QSP9</accession>
<dbReference type="InterPro" id="IPR024572">
    <property type="entry name" value="RcnB"/>
</dbReference>
<evidence type="ECO:0000313" key="3">
    <source>
        <dbReference type="EMBL" id="MFC5527546.1"/>
    </source>
</evidence>
<feature type="region of interest" description="Disordered" evidence="1">
    <location>
        <begin position="20"/>
        <end position="69"/>
    </location>
</feature>
<evidence type="ECO:0000256" key="2">
    <source>
        <dbReference type="SAM" id="SignalP"/>
    </source>
</evidence>
<dbReference type="Proteomes" id="UP001596114">
    <property type="component" value="Unassembled WGS sequence"/>
</dbReference>
<evidence type="ECO:0000313" key="4">
    <source>
        <dbReference type="Proteomes" id="UP001596114"/>
    </source>
</evidence>
<evidence type="ECO:0000256" key="1">
    <source>
        <dbReference type="SAM" id="MobiDB-lite"/>
    </source>
</evidence>
<gene>
    <name evidence="3" type="ORF">ACFPPA_17520</name>
</gene>
<dbReference type="Pfam" id="PF11776">
    <property type="entry name" value="RcnB"/>
    <property type="match status" value="1"/>
</dbReference>
<keyword evidence="2" id="KW-0732">Signal</keyword>
<keyword evidence="4" id="KW-1185">Reference proteome</keyword>
<feature type="signal peptide" evidence="2">
    <location>
        <begin position="1"/>
        <end position="17"/>
    </location>
</feature>
<dbReference type="EMBL" id="JBHSNF010000005">
    <property type="protein sequence ID" value="MFC5527546.1"/>
    <property type="molecule type" value="Genomic_DNA"/>
</dbReference>
<protein>
    <submittedName>
        <fullName evidence="3">RcnB family protein</fullName>
    </submittedName>
</protein>
<proteinExistence type="predicted"/>
<dbReference type="Gene3D" id="3.10.450.160">
    <property type="entry name" value="inner membrane protein cigr"/>
    <property type="match status" value="1"/>
</dbReference>
<organism evidence="3 4">
    <name type="scientific">Rhodanobacter ginsengisoli</name>
    <dbReference type="NCBI Taxonomy" id="418646"/>
    <lineage>
        <taxon>Bacteria</taxon>
        <taxon>Pseudomonadati</taxon>
        <taxon>Pseudomonadota</taxon>
        <taxon>Gammaproteobacteria</taxon>
        <taxon>Lysobacterales</taxon>
        <taxon>Rhodanobacteraceae</taxon>
        <taxon>Rhodanobacter</taxon>
    </lineage>
</organism>
<feature type="chain" id="PRO_5045378152" evidence="2">
    <location>
        <begin position="18"/>
        <end position="135"/>
    </location>
</feature>
<name>A0ABW0QSP9_9GAMM</name>
<reference evidence="4" key="1">
    <citation type="journal article" date="2019" name="Int. J. Syst. Evol. Microbiol.">
        <title>The Global Catalogue of Microorganisms (GCM) 10K type strain sequencing project: providing services to taxonomists for standard genome sequencing and annotation.</title>
        <authorList>
            <consortium name="The Broad Institute Genomics Platform"/>
            <consortium name="The Broad Institute Genome Sequencing Center for Infectious Disease"/>
            <person name="Wu L."/>
            <person name="Ma J."/>
        </authorList>
    </citation>
    <scope>NUCLEOTIDE SEQUENCE [LARGE SCALE GENOMIC DNA]</scope>
    <source>
        <strain evidence="4">CGMCC 1.16619</strain>
    </source>
</reference>